<protein>
    <recommendedName>
        <fullName evidence="3">Endonuclease/exonuclease/phosphatase domain-containing protein</fullName>
    </recommendedName>
</protein>
<dbReference type="SUPFAM" id="SSF56219">
    <property type="entry name" value="DNase I-like"/>
    <property type="match status" value="1"/>
</dbReference>
<comment type="caution">
    <text evidence="1">The sequence shown here is derived from an EMBL/GenBank/DDBJ whole genome shotgun (WGS) entry which is preliminary data.</text>
</comment>
<reference evidence="1" key="2">
    <citation type="journal article" date="2023" name="Int. J. Mol. Sci.">
        <title>De Novo Assembly and Annotation of 11 Diverse Shrub Willow (Salix) Genomes Reveals Novel Gene Organization in Sex-Linked Regions.</title>
        <authorList>
            <person name="Hyden B."/>
            <person name="Feng K."/>
            <person name="Yates T.B."/>
            <person name="Jawdy S."/>
            <person name="Cereghino C."/>
            <person name="Smart L.B."/>
            <person name="Muchero W."/>
        </authorList>
    </citation>
    <scope>NUCLEOTIDE SEQUENCE [LARGE SCALE GENOMIC DNA]</scope>
    <source>
        <tissue evidence="1">Shoot tip</tissue>
    </source>
</reference>
<dbReference type="PANTHER" id="PTHR33710:SF71">
    <property type="entry name" value="ENDONUCLEASE_EXONUCLEASE_PHOSPHATASE DOMAIN-CONTAINING PROTEIN"/>
    <property type="match status" value="1"/>
</dbReference>
<proteinExistence type="predicted"/>
<dbReference type="OrthoDB" id="852337at2759"/>
<evidence type="ECO:0000313" key="1">
    <source>
        <dbReference type="EMBL" id="KAJ6750279.1"/>
    </source>
</evidence>
<name>A0A9Q0VKG0_SALVM</name>
<organism evidence="1 2">
    <name type="scientific">Salix viminalis</name>
    <name type="common">Common osier</name>
    <name type="synonym">Basket willow</name>
    <dbReference type="NCBI Taxonomy" id="40686"/>
    <lineage>
        <taxon>Eukaryota</taxon>
        <taxon>Viridiplantae</taxon>
        <taxon>Streptophyta</taxon>
        <taxon>Embryophyta</taxon>
        <taxon>Tracheophyta</taxon>
        <taxon>Spermatophyta</taxon>
        <taxon>Magnoliopsida</taxon>
        <taxon>eudicotyledons</taxon>
        <taxon>Gunneridae</taxon>
        <taxon>Pentapetalae</taxon>
        <taxon>rosids</taxon>
        <taxon>fabids</taxon>
        <taxon>Malpighiales</taxon>
        <taxon>Salicaceae</taxon>
        <taxon>Saliceae</taxon>
        <taxon>Salix</taxon>
    </lineage>
</organism>
<sequence length="345" mass="39981">MVGWNSQTVQLTCIHSSPQWMTCNMHILHNPITTPLKLTIVYGDNTPAGREALWDCIERTSVDHSAIPWLIMGDFNAVLSPDDRQGGRQDWCNHHNAFGNSIQEAELFKTPYTGMRYTWHNGHAAETSILRKLDWVFSNSTFYTSWPMAKTHFYPRNASDHSVAVTTLTNTRQKTHHPFKFLNLWTDREEFIPTVRKAWDTQTLGNPIQNFVAKLTAARKQFQDLHRRCTSHISSRVKAVALQWEAAQHQMEWHPNSMHHVTLERDLAKLHGQLTLEEEAFYRQKSRIQWLHLGDRNTKFFHKSLIHRQSRNTIHSLNDGNGNIVTGKKELGLMAHQLKPPRTLT</sequence>
<dbReference type="AlphaFoldDB" id="A0A9Q0VKG0"/>
<keyword evidence="2" id="KW-1185">Reference proteome</keyword>
<reference evidence="1" key="1">
    <citation type="submission" date="2022-11" db="EMBL/GenBank/DDBJ databases">
        <authorList>
            <person name="Hyden B.L."/>
            <person name="Feng K."/>
            <person name="Yates T."/>
            <person name="Jawdy S."/>
            <person name="Smart L.B."/>
            <person name="Muchero W."/>
        </authorList>
    </citation>
    <scope>NUCLEOTIDE SEQUENCE</scope>
    <source>
        <tissue evidence="1">Shoot tip</tissue>
    </source>
</reference>
<gene>
    <name evidence="1" type="ORF">OIU85_000873</name>
</gene>
<dbReference type="InterPro" id="IPR036691">
    <property type="entry name" value="Endo/exonu/phosph_ase_sf"/>
</dbReference>
<evidence type="ECO:0000313" key="2">
    <source>
        <dbReference type="Proteomes" id="UP001151529"/>
    </source>
</evidence>
<accession>A0A9Q0VKG0</accession>
<dbReference type="EMBL" id="JAPFFL010000001">
    <property type="protein sequence ID" value="KAJ6750279.1"/>
    <property type="molecule type" value="Genomic_DNA"/>
</dbReference>
<dbReference type="PANTHER" id="PTHR33710">
    <property type="entry name" value="BNAC02G09200D PROTEIN"/>
    <property type="match status" value="1"/>
</dbReference>
<dbReference type="Gene3D" id="3.60.10.10">
    <property type="entry name" value="Endonuclease/exonuclease/phosphatase"/>
    <property type="match status" value="1"/>
</dbReference>
<evidence type="ECO:0008006" key="3">
    <source>
        <dbReference type="Google" id="ProtNLM"/>
    </source>
</evidence>
<dbReference type="Proteomes" id="UP001151529">
    <property type="component" value="Chromosome 16"/>
</dbReference>